<dbReference type="PANTHER" id="PTHR43673">
    <property type="entry name" value="NAD(P)H NITROREDUCTASE YDGI-RELATED"/>
    <property type="match status" value="1"/>
</dbReference>
<comment type="cofactor">
    <cofactor evidence="1">
        <name>FMN</name>
        <dbReference type="ChEBI" id="CHEBI:58210"/>
    </cofactor>
</comment>
<evidence type="ECO:0000313" key="8">
    <source>
        <dbReference type="Proteomes" id="UP001596409"/>
    </source>
</evidence>
<sequence length="240" mass="26678">MDDRAGRPLKTGVPVGFERLIGERWSCRAYLPDQVPDDVIAEMFAIAQRTASWCNTQPWQVYLTKGEATRRFAESLTGHARTHDQVSDFEMPAEYRGVYKERRRGAGHALYASLGIAREDWEAREEQRLKNFDFFGAPHVAVVTTDRGQGVYGAVDCGGYVANLINAASSLGVATIPQAAIAMHSDHVREYFRIPPDRLVVCAVSFGYADNAHPVNRFRTTRADVGDAVVVFGGRGDRVW</sequence>
<dbReference type="SUPFAM" id="SSF55469">
    <property type="entry name" value="FMN-dependent nitroreductase-like"/>
    <property type="match status" value="1"/>
</dbReference>
<evidence type="ECO:0000313" key="7">
    <source>
        <dbReference type="EMBL" id="MFC7017024.1"/>
    </source>
</evidence>
<comment type="caution">
    <text evidence="7">The sequence shown here is derived from an EMBL/GenBank/DDBJ whole genome shotgun (WGS) entry which is preliminary data.</text>
</comment>
<dbReference type="EMBL" id="JBHSYM010000086">
    <property type="protein sequence ID" value="MFC7017024.1"/>
    <property type="molecule type" value="Genomic_DNA"/>
</dbReference>
<keyword evidence="4" id="KW-0288">FMN</keyword>
<dbReference type="CDD" id="cd02136">
    <property type="entry name" value="PnbA_NfnB-like"/>
    <property type="match status" value="1"/>
</dbReference>
<feature type="domain" description="Nitroreductase" evidence="6">
    <location>
        <begin position="22"/>
        <end position="208"/>
    </location>
</feature>
<reference evidence="8" key="1">
    <citation type="journal article" date="2019" name="Int. J. Syst. Evol. Microbiol.">
        <title>The Global Catalogue of Microorganisms (GCM) 10K type strain sequencing project: providing services to taxonomists for standard genome sequencing and annotation.</title>
        <authorList>
            <consortium name="The Broad Institute Genomics Platform"/>
            <consortium name="The Broad Institute Genome Sequencing Center for Infectious Disease"/>
            <person name="Wu L."/>
            <person name="Ma J."/>
        </authorList>
    </citation>
    <scope>NUCLEOTIDE SEQUENCE [LARGE SCALE GENOMIC DNA]</scope>
    <source>
        <strain evidence="8">JCM 4855</strain>
    </source>
</reference>
<evidence type="ECO:0000256" key="3">
    <source>
        <dbReference type="ARBA" id="ARBA00022630"/>
    </source>
</evidence>
<comment type="similarity">
    <text evidence="2">Belongs to the nitroreductase family.</text>
</comment>
<dbReference type="Gene3D" id="3.40.109.10">
    <property type="entry name" value="NADH Oxidase"/>
    <property type="match status" value="1"/>
</dbReference>
<gene>
    <name evidence="7" type="ORF">ACFQMH_36145</name>
</gene>
<proteinExistence type="inferred from homology"/>
<accession>A0ABW2EAB1</accession>
<dbReference type="InterPro" id="IPR029479">
    <property type="entry name" value="Nitroreductase"/>
</dbReference>
<dbReference type="Proteomes" id="UP001596409">
    <property type="component" value="Unassembled WGS sequence"/>
</dbReference>
<evidence type="ECO:0000256" key="4">
    <source>
        <dbReference type="ARBA" id="ARBA00022643"/>
    </source>
</evidence>
<dbReference type="InterPro" id="IPR000415">
    <property type="entry name" value="Nitroreductase-like"/>
</dbReference>
<evidence type="ECO:0000259" key="6">
    <source>
        <dbReference type="Pfam" id="PF00881"/>
    </source>
</evidence>
<keyword evidence="5" id="KW-0560">Oxidoreductase</keyword>
<dbReference type="Pfam" id="PF00881">
    <property type="entry name" value="Nitroreductase"/>
    <property type="match status" value="1"/>
</dbReference>
<protein>
    <submittedName>
        <fullName evidence="7">Nitroreductase</fullName>
    </submittedName>
</protein>
<name>A0ABW2EAB1_9ACTN</name>
<dbReference type="PANTHER" id="PTHR43673:SF2">
    <property type="entry name" value="NITROREDUCTASE"/>
    <property type="match status" value="1"/>
</dbReference>
<keyword evidence="8" id="KW-1185">Reference proteome</keyword>
<evidence type="ECO:0000256" key="1">
    <source>
        <dbReference type="ARBA" id="ARBA00001917"/>
    </source>
</evidence>
<evidence type="ECO:0000256" key="2">
    <source>
        <dbReference type="ARBA" id="ARBA00007118"/>
    </source>
</evidence>
<evidence type="ECO:0000256" key="5">
    <source>
        <dbReference type="ARBA" id="ARBA00023002"/>
    </source>
</evidence>
<keyword evidence="3" id="KW-0285">Flavoprotein</keyword>
<organism evidence="7 8">
    <name type="scientific">Streptomyces viridiviolaceus</name>
    <dbReference type="NCBI Taxonomy" id="68282"/>
    <lineage>
        <taxon>Bacteria</taxon>
        <taxon>Bacillati</taxon>
        <taxon>Actinomycetota</taxon>
        <taxon>Actinomycetes</taxon>
        <taxon>Kitasatosporales</taxon>
        <taxon>Streptomycetaceae</taxon>
        <taxon>Streptomyces</taxon>
    </lineage>
</organism>